<feature type="coiled-coil region" evidence="1">
    <location>
        <begin position="112"/>
        <end position="139"/>
    </location>
</feature>
<evidence type="ECO:0000256" key="2">
    <source>
        <dbReference type="SAM" id="MobiDB-lite"/>
    </source>
</evidence>
<evidence type="ECO:0000313" key="4">
    <source>
        <dbReference type="Proteomes" id="UP001151760"/>
    </source>
</evidence>
<feature type="compositionally biased region" description="Polar residues" evidence="2">
    <location>
        <begin position="242"/>
        <end position="272"/>
    </location>
</feature>
<name>A0ABQ4XN41_9ASTR</name>
<organism evidence="3 4">
    <name type="scientific">Tanacetum coccineum</name>
    <dbReference type="NCBI Taxonomy" id="301880"/>
    <lineage>
        <taxon>Eukaryota</taxon>
        <taxon>Viridiplantae</taxon>
        <taxon>Streptophyta</taxon>
        <taxon>Embryophyta</taxon>
        <taxon>Tracheophyta</taxon>
        <taxon>Spermatophyta</taxon>
        <taxon>Magnoliopsida</taxon>
        <taxon>eudicotyledons</taxon>
        <taxon>Gunneridae</taxon>
        <taxon>Pentapetalae</taxon>
        <taxon>asterids</taxon>
        <taxon>campanulids</taxon>
        <taxon>Asterales</taxon>
        <taxon>Asteraceae</taxon>
        <taxon>Asteroideae</taxon>
        <taxon>Anthemideae</taxon>
        <taxon>Anthemidinae</taxon>
        <taxon>Tanacetum</taxon>
    </lineage>
</organism>
<proteinExistence type="predicted"/>
<accession>A0ABQ4XN41</accession>
<sequence>MPTEMELTLEQTQQGVSYEVSLVDIKKVAVRSSLRLLKSKCTVESRAKREHLSAIIHSEDGNPALDNIKQAHGRFDTSSGNPIKEILLKLNLPNHRMVNNQNAPEIPEFFKINEWQAKIDAKDDSIANLKKHIESLKGKNVIEKDATTNKAKVIAPGMFKLDLEPLSPKVLKNRDAHEVLVYVTATCPSLTKPSEKLVAIAPLNKNKKVRFAKHATSSSSTQKQVDSHKTQDSNKLVLPSTGMKSSTSASRSQPSDNTKNNRISRTTSSNQKTKVEDHPRSVKSSSNIKNQVIEPSYNVNVKHSMLNANSE</sequence>
<dbReference type="EMBL" id="BQNB010009637">
    <property type="protein sequence ID" value="GJS66286.1"/>
    <property type="molecule type" value="Genomic_DNA"/>
</dbReference>
<dbReference type="Proteomes" id="UP001151760">
    <property type="component" value="Unassembled WGS sequence"/>
</dbReference>
<reference evidence="3" key="2">
    <citation type="submission" date="2022-01" db="EMBL/GenBank/DDBJ databases">
        <authorList>
            <person name="Yamashiro T."/>
            <person name="Shiraishi A."/>
            <person name="Satake H."/>
            <person name="Nakayama K."/>
        </authorList>
    </citation>
    <scope>NUCLEOTIDE SEQUENCE</scope>
</reference>
<evidence type="ECO:0000313" key="3">
    <source>
        <dbReference type="EMBL" id="GJS66286.1"/>
    </source>
</evidence>
<feature type="compositionally biased region" description="Polar residues" evidence="2">
    <location>
        <begin position="297"/>
        <end position="311"/>
    </location>
</feature>
<evidence type="ECO:0000256" key="1">
    <source>
        <dbReference type="SAM" id="Coils"/>
    </source>
</evidence>
<gene>
    <name evidence="3" type="ORF">Tco_0680850</name>
</gene>
<reference evidence="3" key="1">
    <citation type="journal article" date="2022" name="Int. J. Mol. Sci.">
        <title>Draft Genome of Tanacetum Coccineum: Genomic Comparison of Closely Related Tanacetum-Family Plants.</title>
        <authorList>
            <person name="Yamashiro T."/>
            <person name="Shiraishi A."/>
            <person name="Nakayama K."/>
            <person name="Satake H."/>
        </authorList>
    </citation>
    <scope>NUCLEOTIDE SEQUENCE</scope>
</reference>
<feature type="compositionally biased region" description="Polar residues" evidence="2">
    <location>
        <begin position="215"/>
        <end position="224"/>
    </location>
</feature>
<keyword evidence="1" id="KW-0175">Coiled coil</keyword>
<feature type="region of interest" description="Disordered" evidence="2">
    <location>
        <begin position="211"/>
        <end position="311"/>
    </location>
</feature>
<comment type="caution">
    <text evidence="3">The sequence shown here is derived from an EMBL/GenBank/DDBJ whole genome shotgun (WGS) entry which is preliminary data.</text>
</comment>
<protein>
    <submittedName>
        <fullName evidence="3">Uncharacterized protein</fullName>
    </submittedName>
</protein>
<keyword evidence="4" id="KW-1185">Reference proteome</keyword>